<proteinExistence type="predicted"/>
<reference evidence="3 4" key="1">
    <citation type="submission" date="2024-01" db="EMBL/GenBank/DDBJ databases">
        <title>Draft genome sequence of Gordonia sp. PKS22-38.</title>
        <authorList>
            <person name="Suphannarot A."/>
            <person name="Mingma R."/>
        </authorList>
    </citation>
    <scope>NUCLEOTIDE SEQUENCE [LARGE SCALE GENOMIC DNA]</scope>
    <source>
        <strain evidence="3 4">PKS22-38</strain>
    </source>
</reference>
<protein>
    <recommendedName>
        <fullName evidence="5">DUF4878 domain-containing protein</fullName>
    </recommendedName>
</protein>
<feature type="region of interest" description="Disordered" evidence="1">
    <location>
        <begin position="104"/>
        <end position="133"/>
    </location>
</feature>
<dbReference type="EMBL" id="JAZDUE010000001">
    <property type="protein sequence ID" value="MEE4021643.1"/>
    <property type="molecule type" value="Genomic_DNA"/>
</dbReference>
<evidence type="ECO:0000256" key="2">
    <source>
        <dbReference type="SAM" id="Phobius"/>
    </source>
</evidence>
<feature type="transmembrane region" description="Helical" evidence="2">
    <location>
        <begin position="76"/>
        <end position="99"/>
    </location>
</feature>
<organism evidence="3 4">
    <name type="scientific">Gordonia prachuapensis</name>
    <dbReference type="NCBI Taxonomy" id="3115651"/>
    <lineage>
        <taxon>Bacteria</taxon>
        <taxon>Bacillati</taxon>
        <taxon>Actinomycetota</taxon>
        <taxon>Actinomycetes</taxon>
        <taxon>Mycobacteriales</taxon>
        <taxon>Gordoniaceae</taxon>
        <taxon>Gordonia</taxon>
    </lineage>
</organism>
<gene>
    <name evidence="3" type="ORF">V1Y59_01025</name>
</gene>
<comment type="caution">
    <text evidence="3">The sequence shown here is derived from an EMBL/GenBank/DDBJ whole genome shotgun (WGS) entry which is preliminary data.</text>
</comment>
<feature type="region of interest" description="Disordered" evidence="1">
    <location>
        <begin position="1"/>
        <end position="67"/>
    </location>
</feature>
<keyword evidence="4" id="KW-1185">Reference proteome</keyword>
<sequence>MTHQQPPGGQPPFGPGPGQGGHPPLHPGGPPMHGGPAQPYTQSHPYAQGQPPGWPPAVGYGPPYPPPRPPRRTGMIVGTVLGLITIVAVIASAVFLTVADDGAGSSADSVAGDELVRTPGPPEGGATASTADESGIRTAMQAFVDAVNSRNVTRIQSSVCSAMRPQVTTPLDITGYVVLEELTEITVTGDSAASTVTTHLELGNQRSSPKQNEESFAREDGTWYVCPGTELDIGT</sequence>
<name>A0ABU7MMU8_9ACTN</name>
<dbReference type="RefSeq" id="WP_330502967.1">
    <property type="nucleotide sequence ID" value="NZ_JAZDUE010000001.1"/>
</dbReference>
<keyword evidence="2" id="KW-0812">Transmembrane</keyword>
<keyword evidence="2" id="KW-1133">Transmembrane helix</keyword>
<evidence type="ECO:0008006" key="5">
    <source>
        <dbReference type="Google" id="ProtNLM"/>
    </source>
</evidence>
<evidence type="ECO:0000256" key="1">
    <source>
        <dbReference type="SAM" id="MobiDB-lite"/>
    </source>
</evidence>
<evidence type="ECO:0000313" key="3">
    <source>
        <dbReference type="EMBL" id="MEE4021643.1"/>
    </source>
</evidence>
<keyword evidence="2" id="KW-0472">Membrane</keyword>
<accession>A0ABU7MMU8</accession>
<evidence type="ECO:0000313" key="4">
    <source>
        <dbReference type="Proteomes" id="UP001335729"/>
    </source>
</evidence>
<dbReference type="Proteomes" id="UP001335729">
    <property type="component" value="Unassembled WGS sequence"/>
</dbReference>